<comment type="similarity">
    <text evidence="2">Belongs to the fatty acid desaturase type 2 family.</text>
</comment>
<keyword evidence="3" id="KW-0408">Iron</keyword>
<dbReference type="GO" id="GO:0016491">
    <property type="term" value="F:oxidoreductase activity"/>
    <property type="evidence" value="ECO:0007669"/>
    <property type="project" value="InterPro"/>
</dbReference>
<evidence type="ECO:0000313" key="6">
    <source>
        <dbReference type="EMBL" id="MBE9033340.1"/>
    </source>
</evidence>
<keyword evidence="4" id="KW-0472">Membrane</keyword>
<dbReference type="RefSeq" id="WP_264328147.1">
    <property type="nucleotide sequence ID" value="NZ_JADEXQ010000180.1"/>
</dbReference>
<sequence>MTATQISPQALLDKADASELSLKDIIRSIPKEYFQKDASKAWTRVVVNTALVALGYWSLAVAPWYLLPLCWVFTGTALTGFFVIAHDCGHRSFSNKLWVNDLVGHITLLPILYPFHSWRLLHDKHHKHTNKMDVDNAWQPWRTEFYDGLNGVERFVYRLMRGWLWPVGSILHWALIHFKRENYASERDWKNAKFSNTVVIVAGLIGLPLLTLTTGVGGLITFWFMPFLVYHFWMSTFTVVHHTLPEIPFQEPEDWNEAESQLFGTVHCDYPKWVEFMCHDINVHIPHHISTAIPSYNLRKAHRFLQGVWGDRLVERKFNLELMKEVTVCHLYHPERNYQTFEEYKQG</sequence>
<name>A0A928VVH6_9CYAN</name>
<feature type="transmembrane region" description="Helical" evidence="4">
    <location>
        <begin position="41"/>
        <end position="59"/>
    </location>
</feature>
<evidence type="ECO:0000256" key="1">
    <source>
        <dbReference type="ARBA" id="ARBA00001954"/>
    </source>
</evidence>
<protein>
    <submittedName>
        <fullName evidence="6">Fatty acid desaturase</fullName>
    </submittedName>
</protein>
<feature type="transmembrane region" description="Helical" evidence="4">
    <location>
        <begin position="65"/>
        <end position="85"/>
    </location>
</feature>
<reference evidence="6" key="1">
    <citation type="submission" date="2020-10" db="EMBL/GenBank/DDBJ databases">
        <authorList>
            <person name="Castelo-Branco R."/>
            <person name="Eusebio N."/>
            <person name="Adriana R."/>
            <person name="Vieira A."/>
            <person name="Brugerolle De Fraissinette N."/>
            <person name="Rezende De Castro R."/>
            <person name="Schneider M.P."/>
            <person name="Vasconcelos V."/>
            <person name="Leao P.N."/>
        </authorList>
    </citation>
    <scope>NUCLEOTIDE SEQUENCE</scope>
    <source>
        <strain evidence="6">LEGE 11480</strain>
    </source>
</reference>
<keyword evidence="4" id="KW-1133">Transmembrane helix</keyword>
<dbReference type="Proteomes" id="UP000625316">
    <property type="component" value="Unassembled WGS sequence"/>
</dbReference>
<evidence type="ECO:0000259" key="5">
    <source>
        <dbReference type="Pfam" id="PF00487"/>
    </source>
</evidence>
<dbReference type="Pfam" id="PF00487">
    <property type="entry name" value="FA_desaturase"/>
    <property type="match status" value="1"/>
</dbReference>
<organism evidence="6 7">
    <name type="scientific">Romeriopsis navalis LEGE 11480</name>
    <dbReference type="NCBI Taxonomy" id="2777977"/>
    <lineage>
        <taxon>Bacteria</taxon>
        <taxon>Bacillati</taxon>
        <taxon>Cyanobacteriota</taxon>
        <taxon>Cyanophyceae</taxon>
        <taxon>Leptolyngbyales</taxon>
        <taxon>Leptolyngbyaceae</taxon>
        <taxon>Romeriopsis</taxon>
        <taxon>Romeriopsis navalis</taxon>
    </lineage>
</organism>
<proteinExistence type="inferred from homology"/>
<evidence type="ECO:0000313" key="7">
    <source>
        <dbReference type="Proteomes" id="UP000625316"/>
    </source>
</evidence>
<dbReference type="GO" id="GO:0006629">
    <property type="term" value="P:lipid metabolic process"/>
    <property type="evidence" value="ECO:0007669"/>
    <property type="project" value="InterPro"/>
</dbReference>
<feature type="transmembrane region" description="Helical" evidence="4">
    <location>
        <begin position="197"/>
        <end position="225"/>
    </location>
</feature>
<dbReference type="EMBL" id="JADEXQ010000180">
    <property type="protein sequence ID" value="MBE9033340.1"/>
    <property type="molecule type" value="Genomic_DNA"/>
</dbReference>
<feature type="domain" description="Fatty acid desaturase" evidence="5">
    <location>
        <begin position="63"/>
        <end position="312"/>
    </location>
</feature>
<accession>A0A928VVH6</accession>
<dbReference type="PANTHER" id="PTHR32100">
    <property type="entry name" value="OMEGA-6 FATTY ACID DESATURASE, CHLOROPLASTIC"/>
    <property type="match status" value="1"/>
</dbReference>
<evidence type="ECO:0000256" key="2">
    <source>
        <dbReference type="ARBA" id="ARBA00008749"/>
    </source>
</evidence>
<dbReference type="AlphaFoldDB" id="A0A928VVH6"/>
<keyword evidence="7" id="KW-1185">Reference proteome</keyword>
<dbReference type="InterPro" id="IPR012171">
    <property type="entry name" value="Fatty_acid_desaturase"/>
</dbReference>
<evidence type="ECO:0000256" key="4">
    <source>
        <dbReference type="SAM" id="Phobius"/>
    </source>
</evidence>
<comment type="caution">
    <text evidence="6">The sequence shown here is derived from an EMBL/GenBank/DDBJ whole genome shotgun (WGS) entry which is preliminary data.</text>
</comment>
<dbReference type="CDD" id="cd03507">
    <property type="entry name" value="Delta12-FADS-like"/>
    <property type="match status" value="1"/>
</dbReference>
<comment type="cofactor">
    <cofactor evidence="1">
        <name>Fe(2+)</name>
        <dbReference type="ChEBI" id="CHEBI:29033"/>
    </cofactor>
</comment>
<keyword evidence="4" id="KW-0812">Transmembrane</keyword>
<evidence type="ECO:0000256" key="3">
    <source>
        <dbReference type="ARBA" id="ARBA00023004"/>
    </source>
</evidence>
<gene>
    <name evidence="6" type="ORF">IQ266_26760</name>
</gene>
<dbReference type="InterPro" id="IPR005804">
    <property type="entry name" value="FA_desaturase_dom"/>
</dbReference>